<evidence type="ECO:0000256" key="1">
    <source>
        <dbReference type="ARBA" id="ARBA00009427"/>
    </source>
</evidence>
<evidence type="ECO:0000256" key="6">
    <source>
        <dbReference type="ARBA" id="ARBA00047615"/>
    </source>
</evidence>
<dbReference type="KEGG" id="tig:THII_0034"/>
<organism evidence="10 11">
    <name type="scientific">Thioploca ingrica</name>
    <dbReference type="NCBI Taxonomy" id="40754"/>
    <lineage>
        <taxon>Bacteria</taxon>
        <taxon>Pseudomonadati</taxon>
        <taxon>Pseudomonadota</taxon>
        <taxon>Gammaproteobacteria</taxon>
        <taxon>Thiotrichales</taxon>
        <taxon>Thiotrichaceae</taxon>
        <taxon>Thioploca</taxon>
    </lineage>
</organism>
<dbReference type="NCBIfam" id="TIGR00017">
    <property type="entry name" value="cmk"/>
    <property type="match status" value="1"/>
</dbReference>
<evidence type="ECO:0000256" key="8">
    <source>
        <dbReference type="HAMAP-Rule" id="MF_00238"/>
    </source>
</evidence>
<dbReference type="InterPro" id="IPR011994">
    <property type="entry name" value="Cytidylate_kinase_dom"/>
</dbReference>
<dbReference type="InterPro" id="IPR003136">
    <property type="entry name" value="Cytidylate_kin"/>
</dbReference>
<evidence type="ECO:0000313" key="10">
    <source>
        <dbReference type="EMBL" id="BAP54331.1"/>
    </source>
</evidence>
<dbReference type="OrthoDB" id="9807434at2"/>
<keyword evidence="11" id="KW-1185">Reference proteome</keyword>
<dbReference type="HOGENOM" id="CLU_079959_2_0_6"/>
<evidence type="ECO:0000259" key="9">
    <source>
        <dbReference type="Pfam" id="PF02224"/>
    </source>
</evidence>
<dbReference type="HAMAP" id="MF_00238">
    <property type="entry name" value="Cytidyl_kinase_type1"/>
    <property type="match status" value="1"/>
</dbReference>
<evidence type="ECO:0000256" key="4">
    <source>
        <dbReference type="ARBA" id="ARBA00022777"/>
    </source>
</evidence>
<evidence type="ECO:0000256" key="7">
    <source>
        <dbReference type="ARBA" id="ARBA00048478"/>
    </source>
</evidence>
<dbReference type="SUPFAM" id="SSF52540">
    <property type="entry name" value="P-loop containing nucleoside triphosphate hydrolases"/>
    <property type="match status" value="1"/>
</dbReference>
<comment type="catalytic activity">
    <reaction evidence="6 8">
        <text>dCMP + ATP = dCDP + ADP</text>
        <dbReference type="Rhea" id="RHEA:25094"/>
        <dbReference type="ChEBI" id="CHEBI:30616"/>
        <dbReference type="ChEBI" id="CHEBI:57566"/>
        <dbReference type="ChEBI" id="CHEBI:58593"/>
        <dbReference type="ChEBI" id="CHEBI:456216"/>
        <dbReference type="EC" id="2.7.4.25"/>
    </reaction>
</comment>
<dbReference type="Pfam" id="PF02224">
    <property type="entry name" value="Cytidylate_kin"/>
    <property type="match status" value="1"/>
</dbReference>
<dbReference type="GO" id="GO:0005737">
    <property type="term" value="C:cytoplasm"/>
    <property type="evidence" value="ECO:0007669"/>
    <property type="project" value="UniProtKB-SubCell"/>
</dbReference>
<dbReference type="GO" id="GO:0006220">
    <property type="term" value="P:pyrimidine nucleotide metabolic process"/>
    <property type="evidence" value="ECO:0007669"/>
    <property type="project" value="UniProtKB-UniRule"/>
</dbReference>
<dbReference type="EC" id="2.7.4.25" evidence="8"/>
<dbReference type="STRING" id="40754.THII_0034"/>
<keyword evidence="4 8" id="KW-0418">Kinase</keyword>
<dbReference type="CDD" id="cd02020">
    <property type="entry name" value="CMPK"/>
    <property type="match status" value="1"/>
</dbReference>
<keyword evidence="5 8" id="KW-0067">ATP-binding</keyword>
<evidence type="ECO:0000313" key="11">
    <source>
        <dbReference type="Proteomes" id="UP000031623"/>
    </source>
</evidence>
<evidence type="ECO:0000256" key="5">
    <source>
        <dbReference type="ARBA" id="ARBA00022840"/>
    </source>
</evidence>
<feature type="domain" description="Cytidylate kinase" evidence="9">
    <location>
        <begin position="8"/>
        <end position="223"/>
    </location>
</feature>
<sequence length="228" mass="24914">MSSEVPVITLDGPSGVGKGTVSLRLAQQLGWHTLDSGALYRALALAAVRHSISLQDEVALAQLAIYLDVHFKATPALETTQVFLETQEVSAQLRTETCGAMASQLAILPAVRQSLLERQRTFRQLPGLVAEGRDMGTVVFNDALLKIFLTASGEERAQRRYKQLKEKGIDAKLDSLITEIAERDNRDMTRTLAPLQVATDAQVIDTTDLSIEQVVACILQQVSKKIDS</sequence>
<reference evidence="10" key="1">
    <citation type="journal article" date="2014" name="ISME J.">
        <title>Ecophysiology of Thioploca ingrica as revealed by the complete genome sequence supplemented with proteomic evidence.</title>
        <authorList>
            <person name="Kojima H."/>
            <person name="Ogura Y."/>
            <person name="Yamamoto N."/>
            <person name="Togashi T."/>
            <person name="Mori H."/>
            <person name="Watanabe T."/>
            <person name="Nemoto F."/>
            <person name="Kurokawa K."/>
            <person name="Hayashi T."/>
            <person name="Fukui M."/>
        </authorList>
    </citation>
    <scope>NUCLEOTIDE SEQUENCE [LARGE SCALE GENOMIC DNA]</scope>
</reference>
<comment type="similarity">
    <text evidence="1 8">Belongs to the cytidylate kinase family. Type 1 subfamily.</text>
</comment>
<dbReference type="GO" id="GO:0036430">
    <property type="term" value="F:CMP kinase activity"/>
    <property type="evidence" value="ECO:0007669"/>
    <property type="project" value="RHEA"/>
</dbReference>
<comment type="subcellular location">
    <subcellularLocation>
        <location evidence="8">Cytoplasm</location>
    </subcellularLocation>
</comment>
<gene>
    <name evidence="8" type="primary">cmk</name>
    <name evidence="10" type="ORF">THII_0034</name>
</gene>
<comment type="catalytic activity">
    <reaction evidence="7 8">
        <text>CMP + ATP = CDP + ADP</text>
        <dbReference type="Rhea" id="RHEA:11600"/>
        <dbReference type="ChEBI" id="CHEBI:30616"/>
        <dbReference type="ChEBI" id="CHEBI:58069"/>
        <dbReference type="ChEBI" id="CHEBI:60377"/>
        <dbReference type="ChEBI" id="CHEBI:456216"/>
        <dbReference type="EC" id="2.7.4.25"/>
    </reaction>
</comment>
<accession>A0A090BU18</accession>
<keyword evidence="2 8" id="KW-0808">Transferase</keyword>
<proteinExistence type="inferred from homology"/>
<dbReference type="InterPro" id="IPR027417">
    <property type="entry name" value="P-loop_NTPase"/>
</dbReference>
<evidence type="ECO:0000256" key="2">
    <source>
        <dbReference type="ARBA" id="ARBA00022679"/>
    </source>
</evidence>
<dbReference type="Gene3D" id="3.40.50.300">
    <property type="entry name" value="P-loop containing nucleotide triphosphate hydrolases"/>
    <property type="match status" value="1"/>
</dbReference>
<keyword evidence="3 8" id="KW-0547">Nucleotide-binding</keyword>
<keyword evidence="8" id="KW-0963">Cytoplasm</keyword>
<evidence type="ECO:0000256" key="3">
    <source>
        <dbReference type="ARBA" id="ARBA00022741"/>
    </source>
</evidence>
<dbReference type="GO" id="GO:0036431">
    <property type="term" value="F:dCMP kinase activity"/>
    <property type="evidence" value="ECO:0007669"/>
    <property type="project" value="InterPro"/>
</dbReference>
<name>A0A090BU18_9GAMM</name>
<dbReference type="Proteomes" id="UP000031623">
    <property type="component" value="Chromosome"/>
</dbReference>
<dbReference type="GO" id="GO:0005524">
    <property type="term" value="F:ATP binding"/>
    <property type="evidence" value="ECO:0007669"/>
    <property type="project" value="UniProtKB-UniRule"/>
</dbReference>
<dbReference type="CDD" id="cd02019">
    <property type="entry name" value="NK"/>
    <property type="match status" value="1"/>
</dbReference>
<protein>
    <recommendedName>
        <fullName evidence="8">Cytidylate kinase</fullName>
        <shortName evidence="8">CK</shortName>
        <ecNumber evidence="8">2.7.4.25</ecNumber>
    </recommendedName>
    <alternativeName>
        <fullName evidence="8">Cytidine monophosphate kinase</fullName>
        <shortName evidence="8">CMP kinase</shortName>
    </alternativeName>
</protein>
<dbReference type="AlphaFoldDB" id="A0A090BU18"/>
<dbReference type="EMBL" id="AP014633">
    <property type="protein sequence ID" value="BAP54331.1"/>
    <property type="molecule type" value="Genomic_DNA"/>
</dbReference>
<feature type="binding site" evidence="8">
    <location>
        <begin position="12"/>
        <end position="20"/>
    </location>
    <ligand>
        <name>ATP</name>
        <dbReference type="ChEBI" id="CHEBI:30616"/>
    </ligand>
</feature>